<feature type="transmembrane region" description="Helical" evidence="10">
    <location>
        <begin position="362"/>
        <end position="389"/>
    </location>
</feature>
<dbReference type="SUPFAM" id="SSF90123">
    <property type="entry name" value="ABC transporter transmembrane region"/>
    <property type="match status" value="2"/>
</dbReference>
<feature type="compositionally biased region" description="Polar residues" evidence="9">
    <location>
        <begin position="1065"/>
        <end position="1077"/>
    </location>
</feature>
<evidence type="ECO:0000256" key="8">
    <source>
        <dbReference type="ARBA" id="ARBA00023136"/>
    </source>
</evidence>
<keyword evidence="7 10" id="KW-1133">Transmembrane helix</keyword>
<keyword evidence="4" id="KW-0677">Repeat</keyword>
<dbReference type="InterPro" id="IPR017871">
    <property type="entry name" value="ABC_transporter-like_CS"/>
</dbReference>
<dbReference type="CDD" id="cd03250">
    <property type="entry name" value="ABCC_MRP_domain1"/>
    <property type="match status" value="1"/>
</dbReference>
<dbReference type="Pfam" id="PF00005">
    <property type="entry name" value="ABC_tran"/>
    <property type="match status" value="2"/>
</dbReference>
<evidence type="ECO:0000313" key="14">
    <source>
        <dbReference type="WBParaSite" id="Smp_129820.1"/>
    </source>
</evidence>
<dbReference type="Gene3D" id="1.20.1560.10">
    <property type="entry name" value="ABC transporter type 1, transmembrane domain"/>
    <property type="match status" value="2"/>
</dbReference>
<evidence type="ECO:0000256" key="3">
    <source>
        <dbReference type="ARBA" id="ARBA00022692"/>
    </source>
</evidence>
<dbReference type="FunFam" id="3.40.50.300:FF:000163">
    <property type="entry name" value="Multidrug resistance-associated protein member 4"/>
    <property type="match status" value="1"/>
</dbReference>
<dbReference type="GO" id="GO:0005524">
    <property type="term" value="F:ATP binding"/>
    <property type="evidence" value="ECO:0007669"/>
    <property type="project" value="UniProtKB-KW"/>
</dbReference>
<feature type="transmembrane region" description="Helical" evidence="10">
    <location>
        <begin position="1375"/>
        <end position="1395"/>
    </location>
</feature>
<feature type="transmembrane region" description="Helical" evidence="10">
    <location>
        <begin position="1180"/>
        <end position="1204"/>
    </location>
</feature>
<feature type="transmembrane region" description="Helical" evidence="10">
    <location>
        <begin position="588"/>
        <end position="618"/>
    </location>
</feature>
<reference evidence="14" key="2">
    <citation type="submission" date="2018-12" db="UniProtKB">
        <authorList>
            <consortium name="WormBaseParasite"/>
        </authorList>
    </citation>
    <scope>IDENTIFICATION</scope>
    <source>
        <strain evidence="14">Puerto Rican</strain>
    </source>
</reference>
<evidence type="ECO:0000256" key="6">
    <source>
        <dbReference type="ARBA" id="ARBA00022840"/>
    </source>
</evidence>
<dbReference type="InterPro" id="IPR011527">
    <property type="entry name" value="ABC1_TM_dom"/>
</dbReference>
<feature type="transmembrane region" description="Helical" evidence="10">
    <location>
        <begin position="81"/>
        <end position="101"/>
    </location>
</feature>
<feature type="domain" description="ABC transporter" evidence="11">
    <location>
        <begin position="713"/>
        <end position="950"/>
    </location>
</feature>
<evidence type="ECO:0000256" key="7">
    <source>
        <dbReference type="ARBA" id="ARBA00022989"/>
    </source>
</evidence>
<dbReference type="CDD" id="cd03244">
    <property type="entry name" value="ABCC_MRP_domain2"/>
    <property type="match status" value="1"/>
</dbReference>
<dbReference type="InterPro" id="IPR036640">
    <property type="entry name" value="ABC1_TM_sf"/>
</dbReference>
<keyword evidence="13" id="KW-1185">Reference proteome</keyword>
<evidence type="ECO:0000313" key="13">
    <source>
        <dbReference type="Proteomes" id="UP000008854"/>
    </source>
</evidence>
<evidence type="ECO:0000256" key="1">
    <source>
        <dbReference type="ARBA" id="ARBA00004141"/>
    </source>
</evidence>
<dbReference type="PROSITE" id="PS50929">
    <property type="entry name" value="ABC_TM1F"/>
    <property type="match status" value="2"/>
</dbReference>
<feature type="domain" description="ABC transmembrane type-1" evidence="12">
    <location>
        <begin position="379"/>
        <end position="677"/>
    </location>
</feature>
<dbReference type="InParanoid" id="A0A3Q0KLM1"/>
<evidence type="ECO:0000259" key="12">
    <source>
        <dbReference type="PROSITE" id="PS50929"/>
    </source>
</evidence>
<dbReference type="SMART" id="SM00382">
    <property type="entry name" value="AAA"/>
    <property type="match status" value="2"/>
</dbReference>
<feature type="region of interest" description="Disordered" evidence="9">
    <location>
        <begin position="1061"/>
        <end position="1080"/>
    </location>
</feature>
<keyword evidence="2" id="KW-0813">Transport</keyword>
<dbReference type="PROSITE" id="PS50893">
    <property type="entry name" value="ABC_TRANSPORTER_2"/>
    <property type="match status" value="2"/>
</dbReference>
<sequence>MSSVIVAMEQLSYERPFCSDSFFNLTEVWGSDFKLSECFQFSMLIFPGLTLFCMFILSVLFKKHTWNLPIALIKFGILQCLRMVLCFGVAVCVITLLISTICMEVSYSVPIDSVQYFSMTILFVSVVFYMLMVEYKRRACQPRSQMLFAFTCLIIVCMLPRLYGLLYAGRGWYNQSTFYWLHAATISVYICLAFGELLIQFFSPFNEQNSLLDDKDACPELWASVPALWTFNWLTSTIWKGFRGQINSPSDMFHIRPEDSVNKSYGRFKRAWNRSYNLWFKRKEPETPFSNVMDDDVPLLMDFKENNEDTENVSNDANMLNATPDVDILSPSTTNNNSNSYNLEVCKQSTIKASPARATWGLFYALISSFGLRLFCGWIFISAAVFFNYSSPLLLGMLLRFLSKPEAPLWQGYFIAFSMLFLQSISVLVDQKGFYSCLSLGISVRSALTSAIYRKSLRLSSEARSQYTTGELINLLSVDVNRIKELFMFSFLVWDAFIEFGLSFILLWRQLGSAAIAGVGFLLLVLPLNCLLIWATQKFEIREMKYKDKRMKCLGEVLAAIRVVKLYAWEKAFQSQVKSIRQSELTELLRVALGWGLCHVVWNLAPYIILLITFVTYLREFLFANHNVLLDNWVGNTTDIPTPQLLTPERIFVSVSLFNLLRSPLLLLPWSLSSSIMAFVSIRRLGLFLLADELEHYSSDKIYPLDEKSTDAIIFENASFSWTKTGPLALQNLNVRISRGWLVAIVGNVGSGKSSFLSACLSDMFKRSGKVSVKGSIAYVSQTAWIQQQSLRENIRFITSSDPTQSNPVAEQIEELWYKNVISACALETDIAHLPAGDKTEIGEKGVNLSGGQKQRVSLARAVYQRSDIYLLDDPLSAVDTHVGKYLFDHVLGPNGLLKDKTRIMTTNSFHWLSLADWIIVLNTNGEITQSGTYNEVVNNNSGHFTNYLESIEKNKINDETMNEGNQRKISFTTPFNRSSSVVVPPSSPHPIEMLSRSPPMTATKKLSLESPVPFPKLINFADINASSTTSKHDNNDEVMATDGALNDLIDFRSEQEVTHRRSAASISTTDLNASTSDNDKLENDDVECGKFMTDEEIMHGHVSWSTYWEYFRARSVSVTFISVLSYAGFLGVQAFCSYWLQWFADDQQLIEAEQAFQNTTIISNETARQILIEQIKDRILYYIIGYAWAGLGQTVLILLFALLNAYSNLRASNLLHQHLLSKILHAPASFFDHTPLGRILNRFSNDVDNLDHTIPNSFSDTIGTTGDVLISLMIVTVTLRPFGIGLAVIIPVFIFCITVLVFYMPSVRQTRRLDANTRSPLLTNYSETSASSLGVTVVRAFKRDKEFIAKSDKLIDANAVFEYVRFVANRWLDVHLNLSCSFMVFVCAIILVAFRSKISPGIAGLIIVYALQVFDSLTWVIKQLSQLETSSVSLERICEYIRVEQEADWDHGVDSPPPIDWPRPCCEITFNKATVQYHLPTKNKVTDNHDLSVSQKTSSNSGRLVTALKSIDLKLSGNPQERRIGIVGRTGAGKSSLASSIFRLIEPTILEEDRLDTHRTSTKRGPIVVDGVDLSRIGLHELRSRFSILPQEPIIFAGTLRFNLDPFGKLPDIDLWRAIESAHLADWVRSTNAGLDYECGEGGANLSAGQRQLVCLARVFLSSGGRVRLLILDEATAAMDPSTDNLVMNTVIGDIFKDATVIIIAHRLSTVMNTDRIVVLDHGQVIETGHPQDLLNNPNSHFSIMNKVKQS</sequence>
<evidence type="ECO:0000256" key="9">
    <source>
        <dbReference type="SAM" id="MobiDB-lite"/>
    </source>
</evidence>
<keyword evidence="3 10" id="KW-0812">Transmembrane</keyword>
<dbReference type="GO" id="GO:0016020">
    <property type="term" value="C:membrane"/>
    <property type="evidence" value="ECO:0007669"/>
    <property type="project" value="UniProtKB-SubCell"/>
</dbReference>
<dbReference type="Gene3D" id="3.40.50.300">
    <property type="entry name" value="P-loop containing nucleotide triphosphate hydrolases"/>
    <property type="match status" value="2"/>
</dbReference>
<dbReference type="FunFam" id="1.20.1560.10:FF:000013">
    <property type="entry name" value="ABC transporter C family member 2"/>
    <property type="match status" value="1"/>
</dbReference>
<dbReference type="GO" id="GO:0140359">
    <property type="term" value="F:ABC-type transporter activity"/>
    <property type="evidence" value="ECO:0007669"/>
    <property type="project" value="InterPro"/>
</dbReference>
<dbReference type="InterPro" id="IPR027417">
    <property type="entry name" value="P-loop_NTPase"/>
</dbReference>
<dbReference type="STRING" id="6183.A0A3Q0KLM1"/>
<feature type="transmembrane region" description="Helical" evidence="10">
    <location>
        <begin position="486"/>
        <end position="508"/>
    </location>
</feature>
<organism evidence="13 14">
    <name type="scientific">Schistosoma mansoni</name>
    <name type="common">Blood fluke</name>
    <dbReference type="NCBI Taxonomy" id="6183"/>
    <lineage>
        <taxon>Eukaryota</taxon>
        <taxon>Metazoa</taxon>
        <taxon>Spiralia</taxon>
        <taxon>Lophotrochozoa</taxon>
        <taxon>Platyhelminthes</taxon>
        <taxon>Trematoda</taxon>
        <taxon>Digenea</taxon>
        <taxon>Strigeidida</taxon>
        <taxon>Schistosomatoidea</taxon>
        <taxon>Schistosomatidae</taxon>
        <taxon>Schistosoma</taxon>
    </lineage>
</organism>
<protein>
    <submittedName>
        <fullName evidence="14">Putative multidrug resistance protein 1 (ATP-binding cassette C1)</fullName>
    </submittedName>
</protein>
<keyword evidence="8 10" id="KW-0472">Membrane</keyword>
<feature type="transmembrane region" description="Helical" evidence="10">
    <location>
        <begin position="1119"/>
        <end position="1141"/>
    </location>
</feature>
<evidence type="ECO:0000256" key="4">
    <source>
        <dbReference type="ARBA" id="ARBA00022737"/>
    </source>
</evidence>
<feature type="domain" description="ABC transporter" evidence="11">
    <location>
        <begin position="1487"/>
        <end position="1748"/>
    </location>
</feature>
<dbReference type="InterPro" id="IPR050173">
    <property type="entry name" value="ABC_transporter_C-like"/>
</dbReference>
<keyword evidence="5" id="KW-0547">Nucleotide-binding</keyword>
<evidence type="ECO:0000256" key="10">
    <source>
        <dbReference type="SAM" id="Phobius"/>
    </source>
</evidence>
<dbReference type="GO" id="GO:0016887">
    <property type="term" value="F:ATP hydrolysis activity"/>
    <property type="evidence" value="ECO:0007669"/>
    <property type="project" value="InterPro"/>
</dbReference>
<feature type="transmembrane region" description="Helical" evidence="10">
    <location>
        <begin position="113"/>
        <end position="135"/>
    </location>
</feature>
<dbReference type="InterPro" id="IPR003593">
    <property type="entry name" value="AAA+_ATPase"/>
</dbReference>
<feature type="domain" description="ABC transmembrane type-1" evidence="12">
    <location>
        <begin position="1121"/>
        <end position="1430"/>
    </location>
</feature>
<keyword evidence="6" id="KW-0067">ATP-binding</keyword>
<dbReference type="FunFam" id="1.20.1560.10:FF:000006">
    <property type="entry name" value="ATP-binding cassette, sub-family C (CFTR/MRP), member 9"/>
    <property type="match status" value="1"/>
</dbReference>
<dbReference type="InterPro" id="IPR003439">
    <property type="entry name" value="ABC_transporter-like_ATP-bd"/>
</dbReference>
<comment type="subcellular location">
    <subcellularLocation>
        <location evidence="1">Membrane</location>
        <topology evidence="1">Multi-pass membrane protein</topology>
    </subcellularLocation>
</comment>
<feature type="transmembrane region" description="Helical" evidence="10">
    <location>
        <begin position="178"/>
        <end position="199"/>
    </location>
</feature>
<dbReference type="FunFam" id="3.40.50.300:FF:000997">
    <property type="entry name" value="Multidrug resistance-associated protein 1"/>
    <property type="match status" value="1"/>
</dbReference>
<feature type="transmembrane region" description="Helical" evidence="10">
    <location>
        <begin position="1283"/>
        <end position="1305"/>
    </location>
</feature>
<dbReference type="WBParaSite" id="Smp_129820.1">
    <property type="protein sequence ID" value="Smp_129820.1"/>
    <property type="gene ID" value="Smp_129820"/>
</dbReference>
<name>A0A3Q0KLM1_SCHMA</name>
<dbReference type="CDD" id="cd18603">
    <property type="entry name" value="ABC_6TM_MRP1_2_3_6_D2_like"/>
    <property type="match status" value="1"/>
</dbReference>
<feature type="transmembrane region" description="Helical" evidence="10">
    <location>
        <begin position="514"/>
        <end position="535"/>
    </location>
</feature>
<proteinExistence type="predicted"/>
<evidence type="ECO:0000256" key="5">
    <source>
        <dbReference type="ARBA" id="ARBA00022741"/>
    </source>
</evidence>
<dbReference type="SUPFAM" id="SSF52540">
    <property type="entry name" value="P-loop containing nucleoside triphosphate hydrolases"/>
    <property type="match status" value="2"/>
</dbReference>
<feature type="transmembrane region" description="Helical" evidence="10">
    <location>
        <begin position="147"/>
        <end position="166"/>
    </location>
</feature>
<dbReference type="PANTHER" id="PTHR24223:SF415">
    <property type="entry name" value="FI20190P1"/>
    <property type="match status" value="1"/>
</dbReference>
<dbReference type="PANTHER" id="PTHR24223">
    <property type="entry name" value="ATP-BINDING CASSETTE SUB-FAMILY C"/>
    <property type="match status" value="1"/>
</dbReference>
<dbReference type="Pfam" id="PF00664">
    <property type="entry name" value="ABC_membrane"/>
    <property type="match status" value="2"/>
</dbReference>
<reference evidence="13" key="1">
    <citation type="journal article" date="2012" name="PLoS Negl. Trop. Dis.">
        <title>A systematically improved high quality genome and transcriptome of the human blood fluke Schistosoma mansoni.</title>
        <authorList>
            <person name="Protasio A.V."/>
            <person name="Tsai I.J."/>
            <person name="Babbage A."/>
            <person name="Nichol S."/>
            <person name="Hunt M."/>
            <person name="Aslett M.A."/>
            <person name="De Silva N."/>
            <person name="Velarde G.S."/>
            <person name="Anderson T.J."/>
            <person name="Clark R.C."/>
            <person name="Davidson C."/>
            <person name="Dillon G.P."/>
            <person name="Holroyd N.E."/>
            <person name="LoVerde P.T."/>
            <person name="Lloyd C."/>
            <person name="McQuillan J."/>
            <person name="Oliveira G."/>
            <person name="Otto T.D."/>
            <person name="Parker-Manuel S.J."/>
            <person name="Quail M.A."/>
            <person name="Wilson R.A."/>
            <person name="Zerlotini A."/>
            <person name="Dunne D.W."/>
            <person name="Berriman M."/>
        </authorList>
    </citation>
    <scope>NUCLEOTIDE SEQUENCE [LARGE SCALE GENOMIC DNA]</scope>
    <source>
        <strain evidence="13">Puerto Rican</strain>
    </source>
</reference>
<evidence type="ECO:0000259" key="11">
    <source>
        <dbReference type="PROSITE" id="PS50893"/>
    </source>
</evidence>
<dbReference type="PROSITE" id="PS00211">
    <property type="entry name" value="ABC_TRANSPORTER_1"/>
    <property type="match status" value="2"/>
</dbReference>
<dbReference type="Proteomes" id="UP000008854">
    <property type="component" value="Unassembled WGS sequence"/>
</dbReference>
<feature type="transmembrane region" description="Helical" evidence="10">
    <location>
        <begin position="409"/>
        <end position="429"/>
    </location>
</feature>
<evidence type="ECO:0000256" key="2">
    <source>
        <dbReference type="ARBA" id="ARBA00022448"/>
    </source>
</evidence>
<dbReference type="AlphaFoldDB" id="A0A3Q0KLM1"/>
<feature type="transmembrane region" description="Helical" evidence="10">
    <location>
        <begin position="39"/>
        <end position="61"/>
    </location>
</feature>
<accession>A0A3Q0KLM1</accession>